<dbReference type="STRING" id="1423758.FC41_GL000266"/>
<protein>
    <submittedName>
        <fullName evidence="5">Type I restriction-modification system, specificity subunit</fullName>
        <ecNumber evidence="5">3.1.21.3</ecNumber>
    </submittedName>
</protein>
<dbReference type="EC" id="3.1.21.3" evidence="5"/>
<evidence type="ECO:0000256" key="3">
    <source>
        <dbReference type="ARBA" id="ARBA00023125"/>
    </source>
</evidence>
<name>I7L8V7_9LACO</name>
<dbReference type="eggNOG" id="COG0732">
    <property type="taxonomic scope" value="Bacteria"/>
</dbReference>
<keyword evidence="2" id="KW-0680">Restriction system</keyword>
<reference evidence="5 6" key="1">
    <citation type="submission" date="2012-06" db="EMBL/GenBank/DDBJ databases">
        <title>Draft Genome Sequence of Lactobacillus hominis Strain CRBIP 24.179T, isolated from human intestine.</title>
        <authorList>
            <person name="Cousin S."/>
            <person name="Ma L."/>
            <person name="Bizet C."/>
            <person name="Loux V."/>
            <person name="Bouchier C."/>
            <person name="Clermont D."/>
            <person name="Creno S."/>
        </authorList>
    </citation>
    <scope>NUCLEOTIDE SEQUENCE [LARGE SCALE GENOMIC DNA]</scope>
    <source>
        <strain evidence="6">CRBIP 24.179T</strain>
    </source>
</reference>
<feature type="domain" description="Type I restriction modification DNA specificity" evidence="4">
    <location>
        <begin position="17"/>
        <end position="196"/>
    </location>
</feature>
<comment type="caution">
    <text evidence="5">The sequence shown here is derived from an EMBL/GenBank/DDBJ whole genome shotgun (WGS) entry which is preliminary data.</text>
</comment>
<evidence type="ECO:0000256" key="1">
    <source>
        <dbReference type="ARBA" id="ARBA00010923"/>
    </source>
</evidence>
<dbReference type="SUPFAM" id="SSF116734">
    <property type="entry name" value="DNA methylase specificity domain"/>
    <property type="match status" value="2"/>
</dbReference>
<dbReference type="Proteomes" id="UP000009320">
    <property type="component" value="Unassembled WGS sequence"/>
</dbReference>
<dbReference type="GO" id="GO:0003677">
    <property type="term" value="F:DNA binding"/>
    <property type="evidence" value="ECO:0007669"/>
    <property type="project" value="UniProtKB-KW"/>
</dbReference>
<dbReference type="GO" id="GO:0009307">
    <property type="term" value="P:DNA restriction-modification system"/>
    <property type="evidence" value="ECO:0007669"/>
    <property type="project" value="UniProtKB-KW"/>
</dbReference>
<dbReference type="GeneID" id="82847985"/>
<evidence type="ECO:0000313" key="6">
    <source>
        <dbReference type="Proteomes" id="UP000009320"/>
    </source>
</evidence>
<keyword evidence="5" id="KW-0378">Hydrolase</keyword>
<dbReference type="PANTHER" id="PTHR30408:SF12">
    <property type="entry name" value="TYPE I RESTRICTION ENZYME MJAVIII SPECIFICITY SUBUNIT"/>
    <property type="match status" value="1"/>
</dbReference>
<evidence type="ECO:0000259" key="4">
    <source>
        <dbReference type="Pfam" id="PF01420"/>
    </source>
</evidence>
<dbReference type="AlphaFoldDB" id="I7L8V7"/>
<keyword evidence="3" id="KW-0238">DNA-binding</keyword>
<dbReference type="PANTHER" id="PTHR30408">
    <property type="entry name" value="TYPE-1 RESTRICTION ENZYME ECOKI SPECIFICITY PROTEIN"/>
    <property type="match status" value="1"/>
</dbReference>
<sequence>MTSTYPEPNLRISEFSDGWKLRKIGQITERIKSYNISHKLEVKQDTGVKSLHYGEIHRGYLNRIKNFDSLPNVVDDDYACLKKGDVIVADASEDLPGLGESCFIAQEPQNEKVVAGLHTLVLRPSENLDPDFLFAYLKTIQFKRYIYQVATGLKVYSLAPTALTNFKLRVPSLAEQKAVTKPLTLIQDEIELNYSRKAAYEKLRSDFISNAIINNRTIAKKKLKNYIHYKKKTIFPNKIKDRQYYEFSMPAFDEDGKPALKSGKKMRSTRFILDEPCILFNKLNVYKKRIWNLHHIPENSVSSAEFLPIICENINQDYLFEILRSDYLTSQVIALSIGSSNSQKRLHPSDLLQISIPMPDLAEQAQLVEIISCFNDSINEIDQKIKKLISLRDFLLKNTFI</sequence>
<keyword evidence="6" id="KW-1185">Reference proteome</keyword>
<organism evidence="5 6">
    <name type="scientific">Lactobacillus hominis DSM 23910 = CRBIP 24.179</name>
    <dbReference type="NCBI Taxonomy" id="1423758"/>
    <lineage>
        <taxon>Bacteria</taxon>
        <taxon>Bacillati</taxon>
        <taxon>Bacillota</taxon>
        <taxon>Bacilli</taxon>
        <taxon>Lactobacillales</taxon>
        <taxon>Lactobacillaceae</taxon>
        <taxon>Lactobacillus</taxon>
    </lineage>
</organism>
<gene>
    <name evidence="5" type="ORF">BN55_03395</name>
</gene>
<dbReference type="RefSeq" id="WP_008469549.1">
    <property type="nucleotide sequence ID" value="NZ_AYZP01000001.1"/>
</dbReference>
<dbReference type="InterPro" id="IPR044946">
    <property type="entry name" value="Restrct_endonuc_typeI_TRD_sf"/>
</dbReference>
<evidence type="ECO:0000313" key="5">
    <source>
        <dbReference type="EMBL" id="CCI80969.1"/>
    </source>
</evidence>
<dbReference type="Gene3D" id="3.90.220.20">
    <property type="entry name" value="DNA methylase specificity domains"/>
    <property type="match status" value="3"/>
</dbReference>
<dbReference type="GO" id="GO:0009035">
    <property type="term" value="F:type I site-specific deoxyribonuclease activity"/>
    <property type="evidence" value="ECO:0007669"/>
    <property type="project" value="UniProtKB-EC"/>
</dbReference>
<dbReference type="REBASE" id="69593">
    <property type="entry name" value="S.Lho179TORF3390P"/>
</dbReference>
<dbReference type="EMBL" id="CAKE01000001">
    <property type="protein sequence ID" value="CCI80969.1"/>
    <property type="molecule type" value="Genomic_DNA"/>
</dbReference>
<dbReference type="Pfam" id="PF01420">
    <property type="entry name" value="Methylase_S"/>
    <property type="match status" value="1"/>
</dbReference>
<comment type="similarity">
    <text evidence="1">Belongs to the type-I restriction system S methylase family.</text>
</comment>
<evidence type="ECO:0000256" key="2">
    <source>
        <dbReference type="ARBA" id="ARBA00022747"/>
    </source>
</evidence>
<dbReference type="InterPro" id="IPR000055">
    <property type="entry name" value="Restrct_endonuc_typeI_TRD"/>
</dbReference>
<proteinExistence type="inferred from homology"/>
<accession>I7L8V7</accession>
<dbReference type="InterPro" id="IPR052021">
    <property type="entry name" value="Type-I_RS_S_subunit"/>
</dbReference>